<keyword evidence="2" id="KW-1185">Reference proteome</keyword>
<evidence type="ECO:0000313" key="2">
    <source>
        <dbReference type="Proteomes" id="UP000789390"/>
    </source>
</evidence>
<dbReference type="PANTHER" id="PTHR33223:SF6">
    <property type="entry name" value="CCHC-TYPE DOMAIN-CONTAINING PROTEIN"/>
    <property type="match status" value="1"/>
</dbReference>
<sequence length="273" mass="32400">MSEKAQRIMKYILNSGDDSYKSIRERLLDNFHGDETKEKSLKKLKKAVRKPGEKVYDFAIRLKEIFQRTYPKNYEENSFQIILQERFIDGLDEKLQKKVKYKEFETFDDLVSATRKYSVRMEAIESHREKREFVNAIKHVDNPNESEIKEIKQIVNAIATVLKQGTFQNEEMVIEQNELSNCVRELSSAVSFLLLKDKEQQYEKNPTNYQNKDSNFQPMQQNIGNNTRLPFKPFINYTKEPNPPFYSKHFGRHSQRTGNNICKLYRKTFAEKI</sequence>
<dbReference type="PANTHER" id="PTHR33223">
    <property type="entry name" value="CCHC-TYPE DOMAIN-CONTAINING PROTEIN"/>
    <property type="match status" value="1"/>
</dbReference>
<gene>
    <name evidence="1" type="ORF">DGAL_LOCUS5441</name>
</gene>
<dbReference type="Proteomes" id="UP000789390">
    <property type="component" value="Unassembled WGS sequence"/>
</dbReference>
<dbReference type="AlphaFoldDB" id="A0A8J2WDE8"/>
<dbReference type="EMBL" id="CAKKLH010000098">
    <property type="protein sequence ID" value="CAH0102917.1"/>
    <property type="molecule type" value="Genomic_DNA"/>
</dbReference>
<comment type="caution">
    <text evidence="1">The sequence shown here is derived from an EMBL/GenBank/DDBJ whole genome shotgun (WGS) entry which is preliminary data.</text>
</comment>
<name>A0A8J2WDE8_9CRUS</name>
<organism evidence="1 2">
    <name type="scientific">Daphnia galeata</name>
    <dbReference type="NCBI Taxonomy" id="27404"/>
    <lineage>
        <taxon>Eukaryota</taxon>
        <taxon>Metazoa</taxon>
        <taxon>Ecdysozoa</taxon>
        <taxon>Arthropoda</taxon>
        <taxon>Crustacea</taxon>
        <taxon>Branchiopoda</taxon>
        <taxon>Diplostraca</taxon>
        <taxon>Cladocera</taxon>
        <taxon>Anomopoda</taxon>
        <taxon>Daphniidae</taxon>
        <taxon>Daphnia</taxon>
    </lineage>
</organism>
<proteinExistence type="predicted"/>
<evidence type="ECO:0000313" key="1">
    <source>
        <dbReference type="EMBL" id="CAH0102917.1"/>
    </source>
</evidence>
<evidence type="ECO:0008006" key="3">
    <source>
        <dbReference type="Google" id="ProtNLM"/>
    </source>
</evidence>
<dbReference type="OrthoDB" id="6390288at2759"/>
<accession>A0A8J2WDE8</accession>
<protein>
    <recommendedName>
        <fullName evidence="3">Retrotransposon gag domain-containing protein</fullName>
    </recommendedName>
</protein>
<reference evidence="1" key="1">
    <citation type="submission" date="2021-11" db="EMBL/GenBank/DDBJ databases">
        <authorList>
            <person name="Schell T."/>
        </authorList>
    </citation>
    <scope>NUCLEOTIDE SEQUENCE</scope>
    <source>
        <strain evidence="1">M5</strain>
    </source>
</reference>